<organism evidence="1 2">
    <name type="scientific">Labrys monachus</name>
    <dbReference type="NCBI Taxonomy" id="217067"/>
    <lineage>
        <taxon>Bacteria</taxon>
        <taxon>Pseudomonadati</taxon>
        <taxon>Pseudomonadota</taxon>
        <taxon>Alphaproteobacteria</taxon>
        <taxon>Hyphomicrobiales</taxon>
        <taxon>Xanthobacteraceae</taxon>
        <taxon>Labrys</taxon>
    </lineage>
</organism>
<dbReference type="RefSeq" id="WP_307428558.1">
    <property type="nucleotide sequence ID" value="NZ_JAUSVK010000001.1"/>
</dbReference>
<evidence type="ECO:0000313" key="1">
    <source>
        <dbReference type="EMBL" id="MDQ0393351.1"/>
    </source>
</evidence>
<dbReference type="Proteomes" id="UP001237448">
    <property type="component" value="Unassembled WGS sequence"/>
</dbReference>
<gene>
    <name evidence="1" type="ORF">J3R73_003143</name>
</gene>
<dbReference type="EMBL" id="JAUSVK010000001">
    <property type="protein sequence ID" value="MDQ0393351.1"/>
    <property type="molecule type" value="Genomic_DNA"/>
</dbReference>
<comment type="caution">
    <text evidence="1">The sequence shown here is derived from an EMBL/GenBank/DDBJ whole genome shotgun (WGS) entry which is preliminary data.</text>
</comment>
<proteinExistence type="predicted"/>
<reference evidence="1 2" key="1">
    <citation type="submission" date="2023-07" db="EMBL/GenBank/DDBJ databases">
        <title>Genomic Encyclopedia of Type Strains, Phase IV (KMG-IV): sequencing the most valuable type-strain genomes for metagenomic binning, comparative biology and taxonomic classification.</title>
        <authorList>
            <person name="Goeker M."/>
        </authorList>
    </citation>
    <scope>NUCLEOTIDE SEQUENCE [LARGE SCALE GENOMIC DNA]</scope>
    <source>
        <strain evidence="1 2">DSM 5896</strain>
    </source>
</reference>
<protein>
    <submittedName>
        <fullName evidence="1">Uncharacterized protein</fullName>
    </submittedName>
</protein>
<name>A0ABU0FFQ0_9HYPH</name>
<keyword evidence="2" id="KW-1185">Reference proteome</keyword>
<evidence type="ECO:0000313" key="2">
    <source>
        <dbReference type="Proteomes" id="UP001237448"/>
    </source>
</evidence>
<sequence length="64" mass="7206">MQETEPAPEIPGLPACLTAEQKSRYPVIAAIVRRTTARLPRTADKFLEPAHVFDLHLEALRRRG</sequence>
<accession>A0ABU0FFQ0</accession>